<keyword evidence="2 4" id="KW-0863">Zinc-finger</keyword>
<feature type="region of interest" description="Disordered" evidence="5">
    <location>
        <begin position="1133"/>
        <end position="1200"/>
    </location>
</feature>
<dbReference type="CDD" id="cd16039">
    <property type="entry name" value="PHD_SPP1"/>
    <property type="match status" value="1"/>
</dbReference>
<dbReference type="InterPro" id="IPR001965">
    <property type="entry name" value="Znf_PHD"/>
</dbReference>
<dbReference type="Proteomes" id="UP000308199">
    <property type="component" value="Unassembled WGS sequence"/>
</dbReference>
<dbReference type="SUPFAM" id="SSF53474">
    <property type="entry name" value="alpha/beta-Hydrolases"/>
    <property type="match status" value="1"/>
</dbReference>
<dbReference type="OrthoDB" id="58297at2759"/>
<name>A0A4S4L918_9AGAM</name>
<dbReference type="InterPro" id="IPR019786">
    <property type="entry name" value="Zinc_finger_PHD-type_CS"/>
</dbReference>
<feature type="compositionally biased region" description="Polar residues" evidence="5">
    <location>
        <begin position="718"/>
        <end position="740"/>
    </location>
</feature>
<feature type="region of interest" description="Disordered" evidence="5">
    <location>
        <begin position="839"/>
        <end position="901"/>
    </location>
</feature>
<reference evidence="7 8" key="1">
    <citation type="submission" date="2019-02" db="EMBL/GenBank/DDBJ databases">
        <title>Genome sequencing of the rare red list fungi Phellinidium pouzarii.</title>
        <authorList>
            <person name="Buettner E."/>
            <person name="Kellner H."/>
        </authorList>
    </citation>
    <scope>NUCLEOTIDE SEQUENCE [LARGE SCALE GENOMIC DNA]</scope>
    <source>
        <strain evidence="7 8">DSM 108285</strain>
    </source>
</reference>
<feature type="compositionally biased region" description="Polar residues" evidence="5">
    <location>
        <begin position="463"/>
        <end position="475"/>
    </location>
</feature>
<feature type="compositionally biased region" description="Polar residues" evidence="5">
    <location>
        <begin position="889"/>
        <end position="898"/>
    </location>
</feature>
<dbReference type="InterPro" id="IPR019787">
    <property type="entry name" value="Znf_PHD-finger"/>
</dbReference>
<dbReference type="PROSITE" id="PS50016">
    <property type="entry name" value="ZF_PHD_2"/>
    <property type="match status" value="1"/>
</dbReference>
<evidence type="ECO:0000256" key="4">
    <source>
        <dbReference type="PROSITE-ProRule" id="PRU00146"/>
    </source>
</evidence>
<evidence type="ECO:0000259" key="6">
    <source>
        <dbReference type="PROSITE" id="PS50016"/>
    </source>
</evidence>
<accession>A0A4S4L918</accession>
<gene>
    <name evidence="7" type="ORF">EW145_g4324</name>
</gene>
<feature type="region of interest" description="Disordered" evidence="5">
    <location>
        <begin position="783"/>
        <end position="818"/>
    </location>
</feature>
<feature type="compositionally biased region" description="Polar residues" evidence="5">
    <location>
        <begin position="697"/>
        <end position="707"/>
    </location>
</feature>
<feature type="compositionally biased region" description="Basic and acidic residues" evidence="5">
    <location>
        <begin position="1179"/>
        <end position="1200"/>
    </location>
</feature>
<evidence type="ECO:0000313" key="8">
    <source>
        <dbReference type="Proteomes" id="UP000308199"/>
    </source>
</evidence>
<feature type="compositionally biased region" description="Polar residues" evidence="5">
    <location>
        <begin position="633"/>
        <end position="647"/>
    </location>
</feature>
<keyword evidence="8" id="KW-1185">Reference proteome</keyword>
<organism evidence="7 8">
    <name type="scientific">Phellinidium pouzarii</name>
    <dbReference type="NCBI Taxonomy" id="167371"/>
    <lineage>
        <taxon>Eukaryota</taxon>
        <taxon>Fungi</taxon>
        <taxon>Dikarya</taxon>
        <taxon>Basidiomycota</taxon>
        <taxon>Agaricomycotina</taxon>
        <taxon>Agaricomycetes</taxon>
        <taxon>Hymenochaetales</taxon>
        <taxon>Hymenochaetaceae</taxon>
        <taxon>Phellinidium</taxon>
    </lineage>
</organism>
<dbReference type="GO" id="GO:0008270">
    <property type="term" value="F:zinc ion binding"/>
    <property type="evidence" value="ECO:0007669"/>
    <property type="project" value="UniProtKB-KW"/>
</dbReference>
<dbReference type="InterPro" id="IPR002925">
    <property type="entry name" value="Dienelactn_hydro"/>
</dbReference>
<feature type="domain" description="PHD-type" evidence="6">
    <location>
        <begin position="1209"/>
        <end position="1260"/>
    </location>
</feature>
<dbReference type="InterPro" id="IPR013083">
    <property type="entry name" value="Znf_RING/FYVE/PHD"/>
</dbReference>
<feature type="compositionally biased region" description="Polar residues" evidence="5">
    <location>
        <begin position="505"/>
        <end position="521"/>
    </location>
</feature>
<feature type="region of interest" description="Disordered" evidence="5">
    <location>
        <begin position="624"/>
        <end position="679"/>
    </location>
</feature>
<dbReference type="Pfam" id="PF01738">
    <property type="entry name" value="DLH"/>
    <property type="match status" value="1"/>
</dbReference>
<evidence type="ECO:0000256" key="2">
    <source>
        <dbReference type="ARBA" id="ARBA00022771"/>
    </source>
</evidence>
<evidence type="ECO:0000256" key="1">
    <source>
        <dbReference type="ARBA" id="ARBA00022723"/>
    </source>
</evidence>
<dbReference type="PROSITE" id="PS01359">
    <property type="entry name" value="ZF_PHD_1"/>
    <property type="match status" value="1"/>
</dbReference>
<dbReference type="EMBL" id="SGPK01000216">
    <property type="protein sequence ID" value="THH06100.1"/>
    <property type="molecule type" value="Genomic_DNA"/>
</dbReference>
<dbReference type="SUPFAM" id="SSF57903">
    <property type="entry name" value="FYVE/PHD zinc finger"/>
    <property type="match status" value="1"/>
</dbReference>
<feature type="compositionally biased region" description="Basic and acidic residues" evidence="5">
    <location>
        <begin position="846"/>
        <end position="872"/>
    </location>
</feature>
<feature type="compositionally biased region" description="Basic residues" evidence="5">
    <location>
        <begin position="745"/>
        <end position="755"/>
    </location>
</feature>
<dbReference type="Gene3D" id="3.40.50.1820">
    <property type="entry name" value="alpha/beta hydrolase"/>
    <property type="match status" value="1"/>
</dbReference>
<feature type="compositionally biased region" description="Polar residues" evidence="5">
    <location>
        <begin position="1144"/>
        <end position="1175"/>
    </location>
</feature>
<feature type="compositionally biased region" description="Basic and acidic residues" evidence="5">
    <location>
        <begin position="1048"/>
        <end position="1058"/>
    </location>
</feature>
<dbReference type="InterPro" id="IPR011011">
    <property type="entry name" value="Znf_FYVE_PHD"/>
</dbReference>
<evidence type="ECO:0000256" key="5">
    <source>
        <dbReference type="SAM" id="MobiDB-lite"/>
    </source>
</evidence>
<dbReference type="Gene3D" id="3.30.40.10">
    <property type="entry name" value="Zinc/RING finger domain, C3HC4 (zinc finger)"/>
    <property type="match status" value="1"/>
</dbReference>
<feature type="region of interest" description="Disordered" evidence="5">
    <location>
        <begin position="1011"/>
        <end position="1102"/>
    </location>
</feature>
<dbReference type="InterPro" id="IPR029058">
    <property type="entry name" value="AB_hydrolase_fold"/>
</dbReference>
<feature type="region of interest" description="Disordered" evidence="5">
    <location>
        <begin position="692"/>
        <end position="761"/>
    </location>
</feature>
<keyword evidence="1" id="KW-0479">Metal-binding</keyword>
<feature type="region of interest" description="Disordered" evidence="5">
    <location>
        <begin position="362"/>
        <end position="423"/>
    </location>
</feature>
<feature type="region of interest" description="Disordered" evidence="5">
    <location>
        <begin position="456"/>
        <end position="521"/>
    </location>
</feature>
<dbReference type="Pfam" id="PF00628">
    <property type="entry name" value="PHD"/>
    <property type="match status" value="1"/>
</dbReference>
<keyword evidence="3" id="KW-0862">Zinc</keyword>
<feature type="compositionally biased region" description="Basic residues" evidence="5">
    <location>
        <begin position="1072"/>
        <end position="1082"/>
    </location>
</feature>
<dbReference type="SMART" id="SM00249">
    <property type="entry name" value="PHD"/>
    <property type="match status" value="1"/>
</dbReference>
<feature type="compositionally biased region" description="Polar residues" evidence="5">
    <location>
        <begin position="380"/>
        <end position="390"/>
    </location>
</feature>
<feature type="compositionally biased region" description="Low complexity" evidence="5">
    <location>
        <begin position="1093"/>
        <end position="1102"/>
    </location>
</feature>
<feature type="compositionally biased region" description="Polar residues" evidence="5">
    <location>
        <begin position="1059"/>
        <end position="1071"/>
    </location>
</feature>
<dbReference type="PANTHER" id="PTHR47562:SF2">
    <property type="entry name" value="CARBOXYMETHYLENEBUTENOLIDASE-RELATED"/>
    <property type="match status" value="1"/>
</dbReference>
<protein>
    <recommendedName>
        <fullName evidence="6">PHD-type domain-containing protein</fullName>
    </recommendedName>
</protein>
<dbReference type="GO" id="GO:0016787">
    <property type="term" value="F:hydrolase activity"/>
    <property type="evidence" value="ECO:0007669"/>
    <property type="project" value="InterPro"/>
</dbReference>
<feature type="compositionally biased region" description="Basic residues" evidence="5">
    <location>
        <begin position="1037"/>
        <end position="1047"/>
    </location>
</feature>
<evidence type="ECO:0000256" key="3">
    <source>
        <dbReference type="ARBA" id="ARBA00022833"/>
    </source>
</evidence>
<evidence type="ECO:0000313" key="7">
    <source>
        <dbReference type="EMBL" id="THH06100.1"/>
    </source>
</evidence>
<dbReference type="PANTHER" id="PTHR47562">
    <property type="match status" value="1"/>
</dbReference>
<proteinExistence type="predicted"/>
<comment type="caution">
    <text evidence="7">The sequence shown here is derived from an EMBL/GenBank/DDBJ whole genome shotgun (WGS) entry which is preliminary data.</text>
</comment>
<sequence>MLISKTFHDVPSTLNPKGRPVRIFVLAPDVPNYPKAKFPGVVVFSEIYQVTGPVERFAGQIASHGYVVACPSCYHEFEGPEPIPYDTDGTDRGNKYKVEKRVAAYDEDATLSVDLLCSLKNCNGSIAATGMCLGGHLAFRAAFNPRISSSVCFFATDIHSATLGLGKSDDTLVRVRNGDLKGKELVMIFGKQDTHVPREGRDLIRKTLEDADFLEVQAQHAFIRDESSKGRWDAALTRSLFSFMIEVFERTVGRDLGPRVEQSGEIEHDRETMKTMKNMKITSGAYKPCLVLVSTMSVERHRPEGVSAEAMASRRLAISSLLCDDDVPQDGRPSPQAASRSYASSVRSAFVSTLDPYTSVQHENQLHRQQQTQSHRHTSPTYQRSTSPRNENVAPYSPVPISPTLHLAPARRRTPSSFPVSYSISPTDHIAPYRYGRHVEDEGEQEEFPRLGVAYHPHATQPHPYSQLPSLSTPPVNIHESRHDRRTSFQTQINPPNYPPVLPPSTLSGPLQPPSASSPILSHSAKTATHIEGAGGNSPVMQDMENAPQCSAASLSPTVPVSAPFSSTSGLDVLVQAAAEERERIDVHRRLSGCDDPQRSFSSRLQHSSMSPVAFQGDMNLQTPSSIPPYSAPTDSGTFPTTDQSEIQYRGHILDENNRASKRRRSSLEPRPTELPPAQEIYYDPTTAVHAPIPRFDSNSATASSSRTKTHLGAADNLETSIPSWPSSVTGPSMESTTAFLTRRSPPRSKQRPRKPGSVALADMEREFREVVLSVRSYTNYLTDTGEDRNQQEAPKLVQSERMARPRKQTKSSRESQMLLSLDEVGAVDDEQDVDEFFLSAFDSPRSPDKQIKSQSKVIDDERSHFAEEDKQSPSSGLKSQKSSKHSTQRTSSTTKLNYLTPDVTDDMSDYLLTRSFGGKDTQISGHSLNAENTDADLLDELADAAGAITSEDDRTELDDQETDAIEVDVEDELLSLVDGPSEPASKSYHHLPTFHMHGSHAMSQSRLTPDAFDRMSMPPPGVVRAVSTQTKESKRGSSKPKAKRKTRDASEAVKSNKETLSNLEELNTKVTKSKSGMKQRQLKATASGFKATKSSKTSVTPVPTSLPAFPVLHSSTSVQADEYFPIVTSSGRMVTKSRKSAAAGQSSLSRKKPTASQAVGDGNNSRSRSHSTMPRASVDPEAHREKSVRIDEEKSKEVEEAMADNDDKVYCICKTKYDEDRVMIACDRCDEWYHTACVKMPDLEIDLVDQFVCPNCVAQNPSLRLSTTYKQRCFTGLSHPKPNSSDACHKPSRGAYSKYCSDECGVKHLHRKIQAWVSKGGDVRGLWETVKDVRRREGFVIREPGRTLPKRILAELQNGDNDRFAEDAIESESFVDSSAIPWETKNSIVNHLETRLQDIVRERETRKRELEVIAWRERLLLLAAGRAENVHECGWDQRLCFGEEEWMDFGEGVFESYGESTPNGFAGDGGDVLDMQVDEQVADGEWWCRGKKKCERHAGWQKLRAAEIKIEKEAQEETLVKLTTREREIRSRIEDILHPQSHSTVSGSALKYSFKLTNGSDSSMKKGKKLIPLSS</sequence>